<sequence>MADPATLPWPVAFQLSARRRSVSIEVREGQVRVLAPKGVARRDLLAMLQAKRPWVDAKLRQQQQRMAVRPRYQYQTGERLPYLDTELTLHVMQGTRGACIREADTLHVYWSPRSRKTVPEQTAQAVAQWYRAEALRLLEAKTQRLCDSVGLTCHGVNVRATRSKWGHCTFDGRIQYNWQIVLAPTPVVDYLVAHEVSHLRHHNHSRAFWQHVHAICPDYQRLRVWLRDEGHRLILPPYER</sequence>
<gene>
    <name evidence="2" type="ORF">ACFOEB_14985</name>
</gene>
<protein>
    <submittedName>
        <fullName evidence="2">M48 family metallopeptidase</fullName>
    </submittedName>
</protein>
<dbReference type="CDD" id="cd07344">
    <property type="entry name" value="M48_yhfN_like"/>
    <property type="match status" value="1"/>
</dbReference>
<keyword evidence="3" id="KW-1185">Reference proteome</keyword>
<evidence type="ECO:0000259" key="1">
    <source>
        <dbReference type="Pfam" id="PF01863"/>
    </source>
</evidence>
<evidence type="ECO:0000313" key="3">
    <source>
        <dbReference type="Proteomes" id="UP001595548"/>
    </source>
</evidence>
<feature type="domain" description="YgjP-like metallopeptidase" evidence="1">
    <location>
        <begin position="20"/>
        <end position="228"/>
    </location>
</feature>
<name>A0ABV7HWP5_9GAMM</name>
<dbReference type="InterPro" id="IPR053136">
    <property type="entry name" value="UTP_pyrophosphatase-like"/>
</dbReference>
<dbReference type="EMBL" id="JBHRTL010000031">
    <property type="protein sequence ID" value="MFC3156515.1"/>
    <property type="molecule type" value="Genomic_DNA"/>
</dbReference>
<reference evidence="3" key="1">
    <citation type="journal article" date="2019" name="Int. J. Syst. Evol. Microbiol.">
        <title>The Global Catalogue of Microorganisms (GCM) 10K type strain sequencing project: providing services to taxonomists for standard genome sequencing and annotation.</title>
        <authorList>
            <consortium name="The Broad Institute Genomics Platform"/>
            <consortium name="The Broad Institute Genome Sequencing Center for Infectious Disease"/>
            <person name="Wu L."/>
            <person name="Ma J."/>
        </authorList>
    </citation>
    <scope>NUCLEOTIDE SEQUENCE [LARGE SCALE GENOMIC DNA]</scope>
    <source>
        <strain evidence="3">KCTC 52141</strain>
    </source>
</reference>
<dbReference type="PANTHER" id="PTHR30399:SF1">
    <property type="entry name" value="UTP PYROPHOSPHATASE"/>
    <property type="match status" value="1"/>
</dbReference>
<accession>A0ABV7HWP5</accession>
<dbReference type="Pfam" id="PF01863">
    <property type="entry name" value="YgjP-like"/>
    <property type="match status" value="1"/>
</dbReference>
<dbReference type="RefSeq" id="WP_339615679.1">
    <property type="nucleotide sequence ID" value="NZ_AP031500.1"/>
</dbReference>
<proteinExistence type="predicted"/>
<dbReference type="Gene3D" id="3.30.2010.10">
    <property type="entry name" value="Metalloproteases ('zincins'), catalytic domain"/>
    <property type="match status" value="1"/>
</dbReference>
<evidence type="ECO:0000313" key="2">
    <source>
        <dbReference type="EMBL" id="MFC3156515.1"/>
    </source>
</evidence>
<comment type="caution">
    <text evidence="2">The sequence shown here is derived from an EMBL/GenBank/DDBJ whole genome shotgun (WGS) entry which is preliminary data.</text>
</comment>
<dbReference type="PANTHER" id="PTHR30399">
    <property type="entry name" value="UNCHARACTERIZED PROTEIN YGJP"/>
    <property type="match status" value="1"/>
</dbReference>
<organism evidence="2 3">
    <name type="scientific">Gilvimarinus japonicus</name>
    <dbReference type="NCBI Taxonomy" id="1796469"/>
    <lineage>
        <taxon>Bacteria</taxon>
        <taxon>Pseudomonadati</taxon>
        <taxon>Pseudomonadota</taxon>
        <taxon>Gammaproteobacteria</taxon>
        <taxon>Cellvibrionales</taxon>
        <taxon>Cellvibrionaceae</taxon>
        <taxon>Gilvimarinus</taxon>
    </lineage>
</organism>
<dbReference type="Proteomes" id="UP001595548">
    <property type="component" value="Unassembled WGS sequence"/>
</dbReference>
<dbReference type="InterPro" id="IPR002725">
    <property type="entry name" value="YgjP-like_metallopeptidase"/>
</dbReference>